<keyword evidence="2" id="KW-1185">Reference proteome</keyword>
<accession>A0ABU6ZKQ8</accession>
<protein>
    <submittedName>
        <fullName evidence="1">Uncharacterized protein</fullName>
    </submittedName>
</protein>
<name>A0ABU6ZKQ8_9FABA</name>
<dbReference type="EMBL" id="JASCZI010272515">
    <property type="protein sequence ID" value="MED6222559.1"/>
    <property type="molecule type" value="Genomic_DNA"/>
</dbReference>
<organism evidence="1 2">
    <name type="scientific">Stylosanthes scabra</name>
    <dbReference type="NCBI Taxonomy" id="79078"/>
    <lineage>
        <taxon>Eukaryota</taxon>
        <taxon>Viridiplantae</taxon>
        <taxon>Streptophyta</taxon>
        <taxon>Embryophyta</taxon>
        <taxon>Tracheophyta</taxon>
        <taxon>Spermatophyta</taxon>
        <taxon>Magnoliopsida</taxon>
        <taxon>eudicotyledons</taxon>
        <taxon>Gunneridae</taxon>
        <taxon>Pentapetalae</taxon>
        <taxon>rosids</taxon>
        <taxon>fabids</taxon>
        <taxon>Fabales</taxon>
        <taxon>Fabaceae</taxon>
        <taxon>Papilionoideae</taxon>
        <taxon>50 kb inversion clade</taxon>
        <taxon>dalbergioids sensu lato</taxon>
        <taxon>Dalbergieae</taxon>
        <taxon>Pterocarpus clade</taxon>
        <taxon>Stylosanthes</taxon>
    </lineage>
</organism>
<comment type="caution">
    <text evidence="1">The sequence shown here is derived from an EMBL/GenBank/DDBJ whole genome shotgun (WGS) entry which is preliminary data.</text>
</comment>
<evidence type="ECO:0000313" key="1">
    <source>
        <dbReference type="EMBL" id="MED6222559.1"/>
    </source>
</evidence>
<sequence length="165" mass="19383">MFSELVEDFLQVWDEIFLGFCLDQHVFLIDFQYASYQVFEYLVHEPLVGEACVFQPEWHHFIVKVSNKGDKRPAPISRPVELGFKEARPWPGNVKFQFWPSFNVLQQRKVAYATLENWIRNSCPKSSPKASGEEFAYACLKVVYATWSEQNQKLLFVPMLRAQLR</sequence>
<evidence type="ECO:0000313" key="2">
    <source>
        <dbReference type="Proteomes" id="UP001341840"/>
    </source>
</evidence>
<reference evidence="1 2" key="1">
    <citation type="journal article" date="2023" name="Plants (Basel)">
        <title>Bridging the Gap: Combining Genomics and Transcriptomics Approaches to Understand Stylosanthes scabra, an Orphan Legume from the Brazilian Caatinga.</title>
        <authorList>
            <person name="Ferreira-Neto J.R.C."/>
            <person name="da Silva M.D."/>
            <person name="Binneck E."/>
            <person name="de Melo N.F."/>
            <person name="da Silva R.H."/>
            <person name="de Melo A.L.T.M."/>
            <person name="Pandolfi V."/>
            <person name="Bustamante F.O."/>
            <person name="Brasileiro-Vidal A.C."/>
            <person name="Benko-Iseppon A.M."/>
        </authorList>
    </citation>
    <scope>NUCLEOTIDE SEQUENCE [LARGE SCALE GENOMIC DNA]</scope>
    <source>
        <tissue evidence="1">Leaves</tissue>
    </source>
</reference>
<proteinExistence type="predicted"/>
<gene>
    <name evidence="1" type="ORF">PIB30_065560</name>
</gene>
<dbReference type="Proteomes" id="UP001341840">
    <property type="component" value="Unassembled WGS sequence"/>
</dbReference>